<evidence type="ECO:0000259" key="1">
    <source>
        <dbReference type="Pfam" id="PF01979"/>
    </source>
</evidence>
<reference evidence="2 3" key="1">
    <citation type="submission" date="2016-12" db="EMBL/GenBank/DDBJ databases">
        <title>The genomes of Aspergillus section Nigri reveals drivers in fungal speciation.</title>
        <authorList>
            <consortium name="DOE Joint Genome Institute"/>
            <person name="Vesth T.C."/>
            <person name="Nybo J."/>
            <person name="Theobald S."/>
            <person name="Brandl J."/>
            <person name="Frisvad J.C."/>
            <person name="Nielsen K.F."/>
            <person name="Lyhne E.K."/>
            <person name="Kogle M.E."/>
            <person name="Kuo A."/>
            <person name="Riley R."/>
            <person name="Clum A."/>
            <person name="Nolan M."/>
            <person name="Lipzen A."/>
            <person name="Salamov A."/>
            <person name="Henrissat B."/>
            <person name="Wiebenga A."/>
            <person name="De Vries R.P."/>
            <person name="Grigoriev I.V."/>
            <person name="Mortensen U.H."/>
            <person name="Andersen M.R."/>
            <person name="Baker S.E."/>
        </authorList>
    </citation>
    <scope>NUCLEOTIDE SEQUENCE [LARGE SCALE GENOMIC DNA]</scope>
    <source>
        <strain evidence="2 3">CBS 117.55</strain>
    </source>
</reference>
<dbReference type="PANTHER" id="PTHR43135">
    <property type="entry name" value="ALPHA-D-RIBOSE 1-METHYLPHOSPHONATE 5-TRIPHOSPHATE DIPHOSPHATASE"/>
    <property type="match status" value="1"/>
</dbReference>
<dbReference type="SUPFAM" id="SSF51556">
    <property type="entry name" value="Metallo-dependent hydrolases"/>
    <property type="match status" value="1"/>
</dbReference>
<dbReference type="InterPro" id="IPR051781">
    <property type="entry name" value="Metallo-dep_Hydrolase"/>
</dbReference>
<evidence type="ECO:0000313" key="3">
    <source>
        <dbReference type="Proteomes" id="UP000247233"/>
    </source>
</evidence>
<dbReference type="Proteomes" id="UP000247233">
    <property type="component" value="Unassembled WGS sequence"/>
</dbReference>
<dbReference type="STRING" id="1448321.A0A317VV50"/>
<organism evidence="2 3">
    <name type="scientific">Aspergillus heteromorphus CBS 117.55</name>
    <dbReference type="NCBI Taxonomy" id="1448321"/>
    <lineage>
        <taxon>Eukaryota</taxon>
        <taxon>Fungi</taxon>
        <taxon>Dikarya</taxon>
        <taxon>Ascomycota</taxon>
        <taxon>Pezizomycotina</taxon>
        <taxon>Eurotiomycetes</taxon>
        <taxon>Eurotiomycetidae</taxon>
        <taxon>Eurotiales</taxon>
        <taxon>Aspergillaceae</taxon>
        <taxon>Aspergillus</taxon>
        <taxon>Aspergillus subgen. Circumdati</taxon>
    </lineage>
</organism>
<dbReference type="GeneID" id="37070873"/>
<gene>
    <name evidence="2" type="ORF">BO70DRAFT_67602</name>
</gene>
<dbReference type="InterPro" id="IPR057744">
    <property type="entry name" value="OTAase-like"/>
</dbReference>
<proteinExistence type="predicted"/>
<dbReference type="CDD" id="cd01299">
    <property type="entry name" value="Met_dep_hydrolase_A"/>
    <property type="match status" value="1"/>
</dbReference>
<dbReference type="Gene3D" id="3.20.20.140">
    <property type="entry name" value="Metal-dependent hydrolases"/>
    <property type="match status" value="1"/>
</dbReference>
<dbReference type="GO" id="GO:0016810">
    <property type="term" value="F:hydrolase activity, acting on carbon-nitrogen (but not peptide) bonds"/>
    <property type="evidence" value="ECO:0007669"/>
    <property type="project" value="InterPro"/>
</dbReference>
<dbReference type="VEuPathDB" id="FungiDB:BO70DRAFT_67602"/>
<dbReference type="Pfam" id="PF01979">
    <property type="entry name" value="Amidohydro_1"/>
    <property type="match status" value="1"/>
</dbReference>
<accession>A0A317VV50</accession>
<dbReference type="InterPro" id="IPR006680">
    <property type="entry name" value="Amidohydro-rel"/>
</dbReference>
<name>A0A317VV50_9EURO</name>
<dbReference type="InterPro" id="IPR011059">
    <property type="entry name" value="Metal-dep_hydrolase_composite"/>
</dbReference>
<dbReference type="SUPFAM" id="SSF51338">
    <property type="entry name" value="Composite domain of metallo-dependent hydrolases"/>
    <property type="match status" value="1"/>
</dbReference>
<dbReference type="OrthoDB" id="5595695at2759"/>
<dbReference type="RefSeq" id="XP_025398062.1">
    <property type="nucleotide sequence ID" value="XM_025548636.1"/>
</dbReference>
<feature type="domain" description="Amidohydrolase-related" evidence="1">
    <location>
        <begin position="98"/>
        <end position="458"/>
    </location>
</feature>
<sequence>MVRRFTPATSPPSLAATYGVRPSPVSMNVHQRPLVVASSANEPKITIVKADLLIPGDGEPLKDAAIVISGKIIAFVGPQTEVPKKYLRSNHSSHHVPVLMPGLWDVHIHFAGDDDYYLDYTSGLSTHPASAGARLARGCWEALQSGYTSYRDLAGWGCEVSKAINDGTIVGPNVYSSGAALSQTAGHGDIFGLPAGDVLGNYGVQNPRPGYWGTGQLCIVDGVDEVRRAVRLQIRRGAKVIKVFGTGGVMSRDDDPNCAQFSPEELRAAVEEAARQNRIVAAHVHGKAGIMAAIHAGCKSLEHVSYADEEVFELMKAKGIVYVATRTVVEVSLDTNGEGLVKESWEKLQALAGASLRAYQGAVKAGVTMALGTDTAPGGPTALELQYAVEKGGMTPLQAIQAATANAPLAVGLQAPLTGQLKEGYEADVIALEENPLNDIKIFQDRKVITHVWKGGKLFKGPGIGPWGEDEKNPFL</sequence>
<comment type="caution">
    <text evidence="2">The sequence shown here is derived from an EMBL/GenBank/DDBJ whole genome shotgun (WGS) entry which is preliminary data.</text>
</comment>
<dbReference type="EMBL" id="MSFL01000018">
    <property type="protein sequence ID" value="PWY77489.1"/>
    <property type="molecule type" value="Genomic_DNA"/>
</dbReference>
<keyword evidence="3" id="KW-1185">Reference proteome</keyword>
<dbReference type="AlphaFoldDB" id="A0A317VV50"/>
<protein>
    <recommendedName>
        <fullName evidence="1">Amidohydrolase-related domain-containing protein</fullName>
    </recommendedName>
</protein>
<dbReference type="InterPro" id="IPR032466">
    <property type="entry name" value="Metal_Hydrolase"/>
</dbReference>
<evidence type="ECO:0000313" key="2">
    <source>
        <dbReference type="EMBL" id="PWY77489.1"/>
    </source>
</evidence>
<dbReference type="PANTHER" id="PTHR43135:SF3">
    <property type="entry name" value="ALPHA-D-RIBOSE 1-METHYLPHOSPHONATE 5-TRIPHOSPHATE DIPHOSPHATASE"/>
    <property type="match status" value="1"/>
</dbReference>